<dbReference type="Pfam" id="PF10604">
    <property type="entry name" value="Polyketide_cyc2"/>
    <property type="match status" value="1"/>
</dbReference>
<name>A0A553K422_9ACTN</name>
<proteinExistence type="predicted"/>
<organism evidence="1 2">
    <name type="scientific">Tessaracoccus rhinocerotis</name>
    <dbReference type="NCBI Taxonomy" id="1689449"/>
    <lineage>
        <taxon>Bacteria</taxon>
        <taxon>Bacillati</taxon>
        <taxon>Actinomycetota</taxon>
        <taxon>Actinomycetes</taxon>
        <taxon>Propionibacteriales</taxon>
        <taxon>Propionibacteriaceae</taxon>
        <taxon>Tessaracoccus</taxon>
    </lineage>
</organism>
<protein>
    <recommendedName>
        <fullName evidence="3">SRPBCC family protein</fullName>
    </recommendedName>
</protein>
<dbReference type="EMBL" id="VKKG01000001">
    <property type="protein sequence ID" value="TRY19451.1"/>
    <property type="molecule type" value="Genomic_DNA"/>
</dbReference>
<dbReference type="InterPro" id="IPR019587">
    <property type="entry name" value="Polyketide_cyclase/dehydratase"/>
</dbReference>
<sequence length="161" mass="18365">MLSPMKPIDFEVERTISAPIERVFARLADIEGYNDWMTGTGSMLKHTRQTSPGEPRVGTTFEDDTVPGVVPGEIVELEAPHTLVYHWWQRSRSGKLKFEGWPSYRLASVGDDETLVRHRGRLVPYGVWRLGTPIFRWLAVRERTITVDALKESFARDRGAP</sequence>
<dbReference type="Gene3D" id="3.30.530.20">
    <property type="match status" value="1"/>
</dbReference>
<evidence type="ECO:0000313" key="1">
    <source>
        <dbReference type="EMBL" id="TRY19451.1"/>
    </source>
</evidence>
<accession>A0A553K422</accession>
<keyword evidence="2" id="KW-1185">Reference proteome</keyword>
<dbReference type="Proteomes" id="UP000317638">
    <property type="component" value="Unassembled WGS sequence"/>
</dbReference>
<evidence type="ECO:0008006" key="3">
    <source>
        <dbReference type="Google" id="ProtNLM"/>
    </source>
</evidence>
<dbReference type="AlphaFoldDB" id="A0A553K422"/>
<reference evidence="1 2" key="1">
    <citation type="submission" date="2019-07" db="EMBL/GenBank/DDBJ databases">
        <authorList>
            <person name="Zhou L.-Y."/>
        </authorList>
    </citation>
    <scope>NUCLEOTIDE SEQUENCE [LARGE SCALE GENOMIC DNA]</scope>
    <source>
        <strain evidence="1 2">YIM 101269</strain>
    </source>
</reference>
<comment type="caution">
    <text evidence="1">The sequence shown here is derived from an EMBL/GenBank/DDBJ whole genome shotgun (WGS) entry which is preliminary data.</text>
</comment>
<dbReference type="OrthoDB" id="3779617at2"/>
<dbReference type="InterPro" id="IPR023393">
    <property type="entry name" value="START-like_dom_sf"/>
</dbReference>
<gene>
    <name evidence="1" type="ORF">FOJ82_00625</name>
</gene>
<dbReference type="SUPFAM" id="SSF55961">
    <property type="entry name" value="Bet v1-like"/>
    <property type="match status" value="1"/>
</dbReference>
<evidence type="ECO:0000313" key="2">
    <source>
        <dbReference type="Proteomes" id="UP000317638"/>
    </source>
</evidence>